<evidence type="ECO:0000313" key="3">
    <source>
        <dbReference type="Proteomes" id="UP000198418"/>
    </source>
</evidence>
<dbReference type="Proteomes" id="UP000198418">
    <property type="component" value="Unassembled WGS sequence"/>
</dbReference>
<evidence type="ECO:0000313" key="2">
    <source>
        <dbReference type="EMBL" id="SNB58432.1"/>
    </source>
</evidence>
<evidence type="ECO:0000259" key="1">
    <source>
        <dbReference type="Pfam" id="PF13472"/>
    </source>
</evidence>
<dbReference type="RefSeq" id="WP_088519029.1">
    <property type="nucleotide sequence ID" value="NZ_FYDG01000001.1"/>
</dbReference>
<gene>
    <name evidence="2" type="ORF">SAMN06265338_101573</name>
</gene>
<dbReference type="InterPro" id="IPR036514">
    <property type="entry name" value="SGNH_hydro_sf"/>
</dbReference>
<accession>A0A212QGG0</accession>
<dbReference type="AlphaFoldDB" id="A0A212QGG0"/>
<dbReference type="InterPro" id="IPR013830">
    <property type="entry name" value="SGNH_hydro"/>
</dbReference>
<sequence>MSMLADRAANGAPAAPRCPASERLLLSTPAPPPTAAKWQIYVDLQQAPLEGARTLLFGDSLARRWPAALISALFPGPAFNLSVSADHIQHTLWWMKLPRVRALQPETVVIFAGANNLRAGVCAAAIALGQRALVAQARSQWPRARLVMLAVPARGEGFDFRDADRRALNALTRAMLAGIDRSVWVDLDEAGPPNPEHYLPDLTHFSPAGYEDLNRLMESKLEDGR</sequence>
<organism evidence="2 3">
    <name type="scientific">Rhodoblastus acidophilus</name>
    <name type="common">Rhodopseudomonas acidophila</name>
    <dbReference type="NCBI Taxonomy" id="1074"/>
    <lineage>
        <taxon>Bacteria</taxon>
        <taxon>Pseudomonadati</taxon>
        <taxon>Pseudomonadota</taxon>
        <taxon>Alphaproteobacteria</taxon>
        <taxon>Hyphomicrobiales</taxon>
        <taxon>Rhodoblastaceae</taxon>
        <taxon>Rhodoblastus</taxon>
    </lineage>
</organism>
<dbReference type="Pfam" id="PF13472">
    <property type="entry name" value="Lipase_GDSL_2"/>
    <property type="match status" value="1"/>
</dbReference>
<dbReference type="Gene3D" id="3.40.50.1110">
    <property type="entry name" value="SGNH hydrolase"/>
    <property type="match status" value="1"/>
</dbReference>
<dbReference type="EMBL" id="FYDG01000001">
    <property type="protein sequence ID" value="SNB58432.1"/>
    <property type="molecule type" value="Genomic_DNA"/>
</dbReference>
<dbReference type="SUPFAM" id="SSF52266">
    <property type="entry name" value="SGNH hydrolase"/>
    <property type="match status" value="1"/>
</dbReference>
<keyword evidence="3" id="KW-1185">Reference proteome</keyword>
<feature type="domain" description="SGNH hydrolase-type esterase" evidence="1">
    <location>
        <begin position="58"/>
        <end position="211"/>
    </location>
</feature>
<name>A0A212QGG0_RHOAC</name>
<protein>
    <submittedName>
        <fullName evidence="2">Lysophospholipase L1</fullName>
    </submittedName>
</protein>
<dbReference type="GO" id="GO:0016788">
    <property type="term" value="F:hydrolase activity, acting on ester bonds"/>
    <property type="evidence" value="ECO:0007669"/>
    <property type="project" value="UniProtKB-ARBA"/>
</dbReference>
<reference evidence="3" key="1">
    <citation type="submission" date="2017-06" db="EMBL/GenBank/DDBJ databases">
        <authorList>
            <person name="Varghese N."/>
            <person name="Submissions S."/>
        </authorList>
    </citation>
    <scope>NUCLEOTIDE SEQUENCE [LARGE SCALE GENOMIC DNA]</scope>
    <source>
        <strain evidence="3">DSM 137</strain>
    </source>
</reference>
<proteinExistence type="predicted"/>
<dbReference type="OrthoDB" id="9794725at2"/>